<dbReference type="InterPro" id="IPR036864">
    <property type="entry name" value="Zn2-C6_fun-type_DNA-bd_sf"/>
</dbReference>
<feature type="compositionally biased region" description="Low complexity" evidence="2">
    <location>
        <begin position="23"/>
        <end position="43"/>
    </location>
</feature>
<keyword evidence="5" id="KW-1185">Reference proteome</keyword>
<feature type="region of interest" description="Disordered" evidence="2">
    <location>
        <begin position="1"/>
        <end position="47"/>
    </location>
</feature>
<dbReference type="Gene3D" id="4.10.240.10">
    <property type="entry name" value="Zn(2)-C6 fungal-type DNA-binding domain"/>
    <property type="match status" value="1"/>
</dbReference>
<dbReference type="FunFam" id="4.10.240.10:FF:000029">
    <property type="entry name" value="Transcription factor"/>
    <property type="match status" value="1"/>
</dbReference>
<dbReference type="CDD" id="cd00067">
    <property type="entry name" value="GAL4"/>
    <property type="match status" value="1"/>
</dbReference>
<feature type="region of interest" description="Disordered" evidence="2">
    <location>
        <begin position="723"/>
        <end position="742"/>
    </location>
</feature>
<feature type="compositionally biased region" description="Polar residues" evidence="2">
    <location>
        <begin position="12"/>
        <end position="22"/>
    </location>
</feature>
<evidence type="ECO:0000259" key="3">
    <source>
        <dbReference type="PROSITE" id="PS50048"/>
    </source>
</evidence>
<dbReference type="Pfam" id="PF00172">
    <property type="entry name" value="Zn_clus"/>
    <property type="match status" value="1"/>
</dbReference>
<dbReference type="PANTHER" id="PTHR31405">
    <property type="entry name" value="TRANSCRIPTION FACTOR PDR8-RELATED"/>
    <property type="match status" value="1"/>
</dbReference>
<dbReference type="InterPro" id="IPR001138">
    <property type="entry name" value="Zn2Cys6_DnaBD"/>
</dbReference>
<name>A0A6C1E158_SACPS</name>
<dbReference type="PROSITE" id="PS50048">
    <property type="entry name" value="ZN2_CY6_FUNGAL_2"/>
    <property type="match status" value="1"/>
</dbReference>
<dbReference type="GO" id="GO:0008270">
    <property type="term" value="F:zinc ion binding"/>
    <property type="evidence" value="ECO:0007669"/>
    <property type="project" value="InterPro"/>
</dbReference>
<dbReference type="PROSITE" id="PS00463">
    <property type="entry name" value="ZN2_CY6_FUNGAL_1"/>
    <property type="match status" value="1"/>
</dbReference>
<organism evidence="4 5">
    <name type="scientific">Saccharomyces pastorianus</name>
    <name type="common">Lager yeast</name>
    <name type="synonym">Saccharomyces cerevisiae x Saccharomyces eubayanus</name>
    <dbReference type="NCBI Taxonomy" id="27292"/>
    <lineage>
        <taxon>Eukaryota</taxon>
        <taxon>Fungi</taxon>
        <taxon>Dikarya</taxon>
        <taxon>Ascomycota</taxon>
        <taxon>Saccharomycotina</taxon>
        <taxon>Saccharomycetes</taxon>
        <taxon>Saccharomycetales</taxon>
        <taxon>Saccharomycetaceae</taxon>
        <taxon>Saccharomyces</taxon>
    </lineage>
</organism>
<protein>
    <submittedName>
        <fullName evidence="4">Zinc finger transcription factor yrr1</fullName>
    </submittedName>
</protein>
<dbReference type="SMART" id="SM00066">
    <property type="entry name" value="GAL4"/>
    <property type="match status" value="1"/>
</dbReference>
<evidence type="ECO:0000313" key="4">
    <source>
        <dbReference type="EMBL" id="QID82497.1"/>
    </source>
</evidence>
<evidence type="ECO:0000256" key="2">
    <source>
        <dbReference type="SAM" id="MobiDB-lite"/>
    </source>
</evidence>
<dbReference type="PANTHER" id="PTHR31405:SF8">
    <property type="entry name" value="TRANSCRIPTION FACTOR PDR8-RELATED"/>
    <property type="match status" value="1"/>
</dbReference>
<feature type="domain" description="Zn(2)-C6 fungal-type" evidence="3">
    <location>
        <begin position="53"/>
        <end position="84"/>
    </location>
</feature>
<proteinExistence type="predicted"/>
<dbReference type="EMBL" id="CP048996">
    <property type="protein sequence ID" value="QID82497.1"/>
    <property type="molecule type" value="Genomic_DNA"/>
</dbReference>
<feature type="coiled-coil region" evidence="1">
    <location>
        <begin position="103"/>
        <end position="130"/>
    </location>
</feature>
<dbReference type="InterPro" id="IPR052693">
    <property type="entry name" value="Yeast_MDR_Regulatory"/>
</dbReference>
<sequence length="810" mass="92539">MKRRSDALLGSFQATNVTPPSDNSNSTAGGANGSNSGTPTSTSGKKRNKLIKSCGFCRRRKLRCDQQKPMCSTCISRNLTTCQYAEEFNKNIEKKATYGPYPNADLLKKVEELENKIRILEAEKNTNSSASSMYTSPNFPPLGTSVGRGSTETSSPLPDSVINPYADRYYLQSKHSGRSTLYGPTSMRTQIANSNWGFIEKYKQLWAKVKVERNKWKQNNQKTMCRELGLLDESDWQPDPLIKQICRFLPSYNKILSILDDFFNDGACNEINVILDKAKVRRDFLDYFMPEKEVKAEGDRSIVYILSNPKKNYYKAAVILLILCLKYFHTDVPTPIEKFFTLLKGASTAKVFYIERAQMLILFYYYRETYSFGGDGSDLVNINECLVTTVTTIGLHLNIRETFKEHEVFMGSIESLENVWLMAIFIDYNISCNVGRPLLINKFYLDENQDHCILNSKSKTYEGKLKRYLKLTRPMLLTLYDRDKFPDLKAYSKRIINFVEEELGPLGHYTGENISEEVPLRESRILSMAVGLLLSFYALIHSVLKVRNIESKNNTFQLVLINFSIIVNTTIRCYRIDKALYPEKFEASNPHLPPHMALSMNLTAGLFSKTLVFFCSLIYFKLTLFENGLCLSNDMEVGWSDLTKLTVPLDKDLSLGTAMSLYSSIFDRLFTAGNKELIRTMHRSSQFVIELAIERTYRTILGNVIEFRKLTEETWLAQIKQELDPQSDNPSSEAKIVSDRQRDLSLAVPTPTPSIIPMSPSPGETKNHAKSQSEIIQMLTDEFWANYNSGWEELLNQSEFSTLFDDYKDN</sequence>
<dbReference type="AlphaFoldDB" id="A0A6C1E158"/>
<dbReference type="GO" id="GO:0000981">
    <property type="term" value="F:DNA-binding transcription factor activity, RNA polymerase II-specific"/>
    <property type="evidence" value="ECO:0007669"/>
    <property type="project" value="InterPro"/>
</dbReference>
<evidence type="ECO:0000313" key="5">
    <source>
        <dbReference type="Proteomes" id="UP000501346"/>
    </source>
</evidence>
<keyword evidence="1" id="KW-0175">Coiled coil</keyword>
<gene>
    <name evidence="4" type="primary">YRR1_1</name>
    <name evidence="4" type="ORF">GRS66_004922</name>
</gene>
<dbReference type="SUPFAM" id="SSF57701">
    <property type="entry name" value="Zn2/Cys6 DNA-binding domain"/>
    <property type="match status" value="1"/>
</dbReference>
<dbReference type="Proteomes" id="UP000501346">
    <property type="component" value="Chromosome ScXV-ScXI"/>
</dbReference>
<feature type="compositionally biased region" description="Low complexity" evidence="2">
    <location>
        <begin position="753"/>
        <end position="762"/>
    </location>
</feature>
<dbReference type="CDD" id="cd12148">
    <property type="entry name" value="fungal_TF_MHR"/>
    <property type="match status" value="1"/>
</dbReference>
<accession>A0A6C1E158</accession>
<reference evidence="4 5" key="1">
    <citation type="journal article" date="2019" name="BMC Genomics">
        <title>Chromosome level assembly and comparative genome analysis confirm lager-brewing yeasts originated from a single hybridization.</title>
        <authorList>
            <person name="Salazar A.N."/>
            <person name="Gorter de Vries A.R."/>
            <person name="van den Broek M."/>
            <person name="Brouwers N."/>
            <person name="de la Torre Cortes P."/>
            <person name="Kuijpers N.G.A."/>
            <person name="Daran J.G."/>
            <person name="Abeel T."/>
        </authorList>
    </citation>
    <scope>NUCLEOTIDE SEQUENCE [LARGE SCALE GENOMIC DNA]</scope>
    <source>
        <strain evidence="4 5">CBS 1483</strain>
    </source>
</reference>
<dbReference type="OrthoDB" id="4356994at2759"/>
<feature type="region of interest" description="Disordered" evidence="2">
    <location>
        <begin position="747"/>
        <end position="772"/>
    </location>
</feature>
<evidence type="ECO:0000256" key="1">
    <source>
        <dbReference type="SAM" id="Coils"/>
    </source>
</evidence>